<accession>A0A0C4EBW4</accession>
<protein>
    <submittedName>
        <fullName evidence="2 3">Uncharacterized protein</fullName>
    </submittedName>
</protein>
<name>A0A0C4EBW4_MAGP6</name>
<dbReference type="eggNOG" id="ENOG502TAUR">
    <property type="taxonomic scope" value="Eukaryota"/>
</dbReference>
<organism evidence="3 4">
    <name type="scientific">Magnaporthiopsis poae (strain ATCC 64411 / 73-15)</name>
    <name type="common">Kentucky bluegrass fungus</name>
    <name type="synonym">Magnaporthe poae</name>
    <dbReference type="NCBI Taxonomy" id="644358"/>
    <lineage>
        <taxon>Eukaryota</taxon>
        <taxon>Fungi</taxon>
        <taxon>Dikarya</taxon>
        <taxon>Ascomycota</taxon>
        <taxon>Pezizomycotina</taxon>
        <taxon>Sordariomycetes</taxon>
        <taxon>Sordariomycetidae</taxon>
        <taxon>Magnaporthales</taxon>
        <taxon>Magnaporthaceae</taxon>
        <taxon>Magnaporthiopsis</taxon>
    </lineage>
</organism>
<reference evidence="2" key="3">
    <citation type="submission" date="2011-03" db="EMBL/GenBank/DDBJ databases">
        <title>Annotation of Magnaporthe poae ATCC 64411.</title>
        <authorList>
            <person name="Ma L.-J."/>
            <person name="Dead R."/>
            <person name="Young S.K."/>
            <person name="Zeng Q."/>
            <person name="Gargeya S."/>
            <person name="Fitzgerald M."/>
            <person name="Haas B."/>
            <person name="Abouelleil A."/>
            <person name="Alvarado L."/>
            <person name="Arachchi H.M."/>
            <person name="Berlin A."/>
            <person name="Brown A."/>
            <person name="Chapman S.B."/>
            <person name="Chen Z."/>
            <person name="Dunbar C."/>
            <person name="Freedman E."/>
            <person name="Gearin G."/>
            <person name="Gellesch M."/>
            <person name="Goldberg J."/>
            <person name="Griggs A."/>
            <person name="Gujja S."/>
            <person name="Heiman D."/>
            <person name="Howarth C."/>
            <person name="Larson L."/>
            <person name="Lui A."/>
            <person name="MacDonald P.J.P."/>
            <person name="Mehta T."/>
            <person name="Montmayeur A."/>
            <person name="Murphy C."/>
            <person name="Neiman D."/>
            <person name="Pearson M."/>
            <person name="Priest M."/>
            <person name="Roberts A."/>
            <person name="Saif S."/>
            <person name="Shea T."/>
            <person name="Shenoy N."/>
            <person name="Sisk P."/>
            <person name="Stolte C."/>
            <person name="Sykes S."/>
            <person name="Yandava C."/>
            <person name="Wortman J."/>
            <person name="Nusbaum C."/>
            <person name="Birren B."/>
        </authorList>
    </citation>
    <scope>NUCLEOTIDE SEQUENCE</scope>
    <source>
        <strain evidence="2">ATCC 64411</strain>
    </source>
</reference>
<dbReference type="STRING" id="644358.A0A0C4EBW4"/>
<evidence type="ECO:0000256" key="1">
    <source>
        <dbReference type="SAM" id="MobiDB-lite"/>
    </source>
</evidence>
<dbReference type="EnsemblFungi" id="MAPG_10176T0">
    <property type="protein sequence ID" value="MAPG_10176T0"/>
    <property type="gene ID" value="MAPG_10176"/>
</dbReference>
<sequence length="325" mass="35674">MSSLLDLASSLTCCTSGYSSETGDSSGTSVLSTQRNEEDTSTPHPRFEPCRLLASHGIPSVAWFEDALAAYANDLPLFDLHLLVSDPRQAADVLLGYSGYYAAPISQATDPRAPLGGIRLEGSTALDSSRITNGVILLNAGAWQYDPQNSTEEDWHGPVPHLDVFLASVMEFWVTMPEEEYRRNIHLADSVADAIFHGYLLKEPDGQPVRRPEFANKLPPQLRELHYDLIGRYPGQVAINAGRKHEYHALRYSQILEGGFTPRPYPTGNVPVPIAEFPDLTGYDTAMPWAQIPQKRKKKKAAKRGQKGRGAARAGKLASVDEDSS</sequence>
<reference evidence="4" key="1">
    <citation type="submission" date="2010-05" db="EMBL/GenBank/DDBJ databases">
        <title>The genome sequence of Magnaporthe poae strain ATCC 64411.</title>
        <authorList>
            <person name="Ma L.-J."/>
            <person name="Dead R."/>
            <person name="Young S."/>
            <person name="Zeng Q."/>
            <person name="Koehrsen M."/>
            <person name="Alvarado L."/>
            <person name="Berlin A."/>
            <person name="Chapman S.B."/>
            <person name="Chen Z."/>
            <person name="Freedman E."/>
            <person name="Gellesch M."/>
            <person name="Goldberg J."/>
            <person name="Griggs A."/>
            <person name="Gujja S."/>
            <person name="Heilman E.R."/>
            <person name="Heiman D."/>
            <person name="Hepburn T."/>
            <person name="Howarth C."/>
            <person name="Jen D."/>
            <person name="Larson L."/>
            <person name="Mehta T."/>
            <person name="Neiman D."/>
            <person name="Pearson M."/>
            <person name="Roberts A."/>
            <person name="Saif S."/>
            <person name="Shea T."/>
            <person name="Shenoy N."/>
            <person name="Sisk P."/>
            <person name="Stolte C."/>
            <person name="Sykes S."/>
            <person name="Walk T."/>
            <person name="White J."/>
            <person name="Yandava C."/>
            <person name="Haas B."/>
            <person name="Nusbaum C."/>
            <person name="Birren B."/>
        </authorList>
    </citation>
    <scope>NUCLEOTIDE SEQUENCE [LARGE SCALE GENOMIC DNA]</scope>
    <source>
        <strain evidence="4">ATCC 64411 / 73-15</strain>
    </source>
</reference>
<dbReference type="AlphaFoldDB" id="A0A0C4EBW4"/>
<dbReference type="EMBL" id="GL876977">
    <property type="protein sequence ID" value="KLU91658.1"/>
    <property type="molecule type" value="Genomic_DNA"/>
</dbReference>
<dbReference type="EMBL" id="ADBL01002619">
    <property type="status" value="NOT_ANNOTATED_CDS"/>
    <property type="molecule type" value="Genomic_DNA"/>
</dbReference>
<dbReference type="OrthoDB" id="2730545at2759"/>
<evidence type="ECO:0000313" key="4">
    <source>
        <dbReference type="Proteomes" id="UP000011715"/>
    </source>
</evidence>
<dbReference type="OMA" id="RKHEYHA"/>
<evidence type="ECO:0000313" key="2">
    <source>
        <dbReference type="EMBL" id="KLU91658.1"/>
    </source>
</evidence>
<feature type="region of interest" description="Disordered" evidence="1">
    <location>
        <begin position="288"/>
        <end position="325"/>
    </location>
</feature>
<feature type="compositionally biased region" description="Polar residues" evidence="1">
    <location>
        <begin position="17"/>
        <end position="34"/>
    </location>
</feature>
<reference evidence="2" key="2">
    <citation type="submission" date="2010-05" db="EMBL/GenBank/DDBJ databases">
        <title>The Genome Sequence of Magnaporthe poae strain ATCC 64411.</title>
        <authorList>
            <consortium name="The Broad Institute Genome Sequencing Platform"/>
            <consortium name="Broad Institute Genome Sequencing Center for Infectious Disease"/>
            <person name="Ma L.-J."/>
            <person name="Dead R."/>
            <person name="Young S."/>
            <person name="Zeng Q."/>
            <person name="Koehrsen M."/>
            <person name="Alvarado L."/>
            <person name="Berlin A."/>
            <person name="Chapman S.B."/>
            <person name="Chen Z."/>
            <person name="Freedman E."/>
            <person name="Gellesch M."/>
            <person name="Goldberg J."/>
            <person name="Griggs A."/>
            <person name="Gujja S."/>
            <person name="Heilman E.R."/>
            <person name="Heiman D."/>
            <person name="Hepburn T."/>
            <person name="Howarth C."/>
            <person name="Jen D."/>
            <person name="Larson L."/>
            <person name="Mehta T."/>
            <person name="Neiman D."/>
            <person name="Pearson M."/>
            <person name="Roberts A."/>
            <person name="Saif S."/>
            <person name="Shea T."/>
            <person name="Shenoy N."/>
            <person name="Sisk P."/>
            <person name="Stolte C."/>
            <person name="Sykes S."/>
            <person name="Walk T."/>
            <person name="White J."/>
            <person name="Yandava C."/>
            <person name="Haas B."/>
            <person name="Nusbaum C."/>
            <person name="Birren B."/>
        </authorList>
    </citation>
    <scope>NUCLEOTIDE SEQUENCE</scope>
    <source>
        <strain evidence="2">ATCC 64411</strain>
    </source>
</reference>
<reference evidence="3" key="4">
    <citation type="journal article" date="2015" name="G3 (Bethesda)">
        <title>Genome sequences of three phytopathogenic species of the Magnaporthaceae family of fungi.</title>
        <authorList>
            <person name="Okagaki L.H."/>
            <person name="Nunes C.C."/>
            <person name="Sailsbery J."/>
            <person name="Clay B."/>
            <person name="Brown D."/>
            <person name="John T."/>
            <person name="Oh Y."/>
            <person name="Young N."/>
            <person name="Fitzgerald M."/>
            <person name="Haas B.J."/>
            <person name="Zeng Q."/>
            <person name="Young S."/>
            <person name="Adiconis X."/>
            <person name="Fan L."/>
            <person name="Levin J.Z."/>
            <person name="Mitchell T.K."/>
            <person name="Okubara P.A."/>
            <person name="Farman M.L."/>
            <person name="Kohn L.M."/>
            <person name="Birren B."/>
            <person name="Ma L.-J."/>
            <person name="Dean R.A."/>
        </authorList>
    </citation>
    <scope>NUCLEOTIDE SEQUENCE</scope>
    <source>
        <strain evidence="3">ATCC 64411 / 73-15</strain>
    </source>
</reference>
<dbReference type="Proteomes" id="UP000011715">
    <property type="component" value="Unassembled WGS sequence"/>
</dbReference>
<feature type="region of interest" description="Disordered" evidence="1">
    <location>
        <begin position="17"/>
        <end position="47"/>
    </location>
</feature>
<reference evidence="3" key="5">
    <citation type="submission" date="2015-06" db="UniProtKB">
        <authorList>
            <consortium name="EnsemblFungi"/>
        </authorList>
    </citation>
    <scope>IDENTIFICATION</scope>
    <source>
        <strain evidence="3">ATCC 64411</strain>
    </source>
</reference>
<evidence type="ECO:0000313" key="3">
    <source>
        <dbReference type="EnsemblFungi" id="MAPG_10176T0"/>
    </source>
</evidence>
<dbReference type="VEuPathDB" id="FungiDB:MAPG_10176"/>
<keyword evidence="4" id="KW-1185">Reference proteome</keyword>
<gene>
    <name evidence="2" type="ORF">MAPG_10176</name>
</gene>
<feature type="compositionally biased region" description="Basic residues" evidence="1">
    <location>
        <begin position="294"/>
        <end position="307"/>
    </location>
</feature>
<proteinExistence type="predicted"/>